<evidence type="ECO:0000256" key="8">
    <source>
        <dbReference type="ARBA" id="ARBA00022991"/>
    </source>
</evidence>
<evidence type="ECO:0000256" key="5">
    <source>
        <dbReference type="ARBA" id="ARBA00022692"/>
    </source>
</evidence>
<dbReference type="Proteomes" id="UP000199513">
    <property type="component" value="Unassembled WGS sequence"/>
</dbReference>
<keyword evidence="8" id="KW-0157">Chromophore</keyword>
<comment type="similarity">
    <text evidence="2">Belongs to the archaeal/bacterial/fungal opsin family.</text>
</comment>
<evidence type="ECO:0000313" key="12">
    <source>
        <dbReference type="EMBL" id="SFF50260.1"/>
    </source>
</evidence>
<protein>
    <submittedName>
        <fullName evidence="12">Bacteriorhodopsin</fullName>
    </submittedName>
</protein>
<evidence type="ECO:0000256" key="1">
    <source>
        <dbReference type="ARBA" id="ARBA00004141"/>
    </source>
</evidence>
<reference evidence="12 13" key="1">
    <citation type="submission" date="2016-10" db="EMBL/GenBank/DDBJ databases">
        <authorList>
            <person name="de Groot N.N."/>
        </authorList>
    </citation>
    <scope>NUCLEOTIDE SEQUENCE [LARGE SCALE GENOMIC DNA]</scope>
    <source>
        <strain>GEY</strain>
        <strain evidence="13">DSM 9560</strain>
    </source>
</reference>
<dbReference type="Gene3D" id="1.20.1070.10">
    <property type="entry name" value="Rhodopsin 7-helix transmembrane proteins"/>
    <property type="match status" value="1"/>
</dbReference>
<name>A0A1I2J8E6_9BACT</name>
<dbReference type="InterPro" id="IPR001425">
    <property type="entry name" value="Arc/bac/fun_rhodopsins"/>
</dbReference>
<evidence type="ECO:0000256" key="7">
    <source>
        <dbReference type="ARBA" id="ARBA00022989"/>
    </source>
</evidence>
<keyword evidence="4" id="KW-0716">Sensory transduction</keyword>
<keyword evidence="13" id="KW-1185">Reference proteome</keyword>
<evidence type="ECO:0000256" key="9">
    <source>
        <dbReference type="ARBA" id="ARBA00023136"/>
    </source>
</evidence>
<dbReference type="RefSeq" id="WP_091548995.1">
    <property type="nucleotide sequence ID" value="NZ_FONY01000043.1"/>
</dbReference>
<evidence type="ECO:0000256" key="4">
    <source>
        <dbReference type="ARBA" id="ARBA00022606"/>
    </source>
</evidence>
<dbReference type="GO" id="GO:0007602">
    <property type="term" value="P:phototransduction"/>
    <property type="evidence" value="ECO:0007669"/>
    <property type="project" value="UniProtKB-KW"/>
</dbReference>
<feature type="transmembrane region" description="Helical" evidence="11">
    <location>
        <begin position="178"/>
        <end position="197"/>
    </location>
</feature>
<dbReference type="GO" id="GO:0016020">
    <property type="term" value="C:membrane"/>
    <property type="evidence" value="ECO:0007669"/>
    <property type="project" value="UniProtKB-SubCell"/>
</dbReference>
<evidence type="ECO:0000256" key="10">
    <source>
        <dbReference type="ARBA" id="ARBA00023170"/>
    </source>
</evidence>
<dbReference type="PANTHER" id="PTHR28286:SF2">
    <property type="entry name" value="BACTERIORHODOPSIN _OPSIN, NOPA (EUROFUNG)"/>
    <property type="match status" value="1"/>
</dbReference>
<organism evidence="12 13">
    <name type="scientific">Thermoflexibacter ruber</name>
    <dbReference type="NCBI Taxonomy" id="1003"/>
    <lineage>
        <taxon>Bacteria</taxon>
        <taxon>Pseudomonadati</taxon>
        <taxon>Bacteroidota</taxon>
        <taxon>Cytophagia</taxon>
        <taxon>Cytophagales</taxon>
        <taxon>Thermoflexibacteraceae</taxon>
        <taxon>Thermoflexibacter</taxon>
    </lineage>
</organism>
<evidence type="ECO:0000256" key="11">
    <source>
        <dbReference type="SAM" id="Phobius"/>
    </source>
</evidence>
<dbReference type="SUPFAM" id="SSF81321">
    <property type="entry name" value="Family A G protein-coupled receptor-like"/>
    <property type="match status" value="1"/>
</dbReference>
<dbReference type="STRING" id="1003.SAMN04488541_10438"/>
<dbReference type="CDD" id="cd15242">
    <property type="entry name" value="7tm_Proteorhodopsin"/>
    <property type="match status" value="1"/>
</dbReference>
<accession>A0A1I2J8E6</accession>
<proteinExistence type="inferred from homology"/>
<dbReference type="SMART" id="SM01021">
    <property type="entry name" value="Bac_rhodopsin"/>
    <property type="match status" value="1"/>
</dbReference>
<dbReference type="PANTHER" id="PTHR28286">
    <property type="match status" value="1"/>
</dbReference>
<keyword evidence="10" id="KW-0675">Receptor</keyword>
<feature type="transmembrane region" description="Helical" evidence="11">
    <location>
        <begin position="138"/>
        <end position="157"/>
    </location>
</feature>
<keyword evidence="3" id="KW-0600">Photoreceptor protein</keyword>
<sequence length="260" mass="28279">MYNLGILLDGALQAGDYIGFTFFTGYMSMLAASIFFIVERGTVIDKWKTSLLVSALITFIAAVHYFYMRGVWLETGTSPTQFRYIDWTLTVPLMCIEYYLILKPAGASAGMLVRLIVGSVVMLVAGYMGEAIYVNQNVLWGVISTLGWGLIIYEIYAGEAAKLAKATDSEVVKTGYNVLRWFTLVGWAIYPIGYMMLPGNLLSGLVEGVDLTKTSPVDLAYNIADAVNKIGFGLVVYSIAKGATAAEKAAVAEKAKFATV</sequence>
<evidence type="ECO:0000256" key="2">
    <source>
        <dbReference type="ARBA" id="ARBA00008130"/>
    </source>
</evidence>
<feature type="transmembrane region" description="Helical" evidence="11">
    <location>
        <begin position="17"/>
        <end position="38"/>
    </location>
</feature>
<dbReference type="GO" id="GO:0009881">
    <property type="term" value="F:photoreceptor activity"/>
    <property type="evidence" value="ECO:0007669"/>
    <property type="project" value="UniProtKB-KW"/>
</dbReference>
<evidence type="ECO:0000256" key="6">
    <source>
        <dbReference type="ARBA" id="ARBA00022925"/>
    </source>
</evidence>
<evidence type="ECO:0000313" key="13">
    <source>
        <dbReference type="Proteomes" id="UP000199513"/>
    </source>
</evidence>
<dbReference type="EMBL" id="FONY01000043">
    <property type="protein sequence ID" value="SFF50260.1"/>
    <property type="molecule type" value="Genomic_DNA"/>
</dbReference>
<dbReference type="AlphaFoldDB" id="A0A1I2J8E6"/>
<feature type="transmembrane region" description="Helical" evidence="11">
    <location>
        <begin position="112"/>
        <end position="132"/>
    </location>
</feature>
<keyword evidence="5 11" id="KW-0812">Transmembrane</keyword>
<gene>
    <name evidence="12" type="ORF">SAMN04488541_10438</name>
</gene>
<feature type="transmembrane region" description="Helical" evidence="11">
    <location>
        <begin position="82"/>
        <end position="100"/>
    </location>
</feature>
<keyword evidence="6" id="KW-0681">Retinal protein</keyword>
<keyword evidence="7 11" id="KW-1133">Transmembrane helix</keyword>
<keyword evidence="9 11" id="KW-0472">Membrane</keyword>
<feature type="transmembrane region" description="Helical" evidence="11">
    <location>
        <begin position="50"/>
        <end position="67"/>
    </location>
</feature>
<evidence type="ECO:0000256" key="3">
    <source>
        <dbReference type="ARBA" id="ARBA00022543"/>
    </source>
</evidence>
<dbReference type="Pfam" id="PF01036">
    <property type="entry name" value="Bac_rhodopsin"/>
    <property type="match status" value="1"/>
</dbReference>
<dbReference type="OrthoDB" id="30586at2"/>
<comment type="subcellular location">
    <subcellularLocation>
        <location evidence="1">Membrane</location>
        <topology evidence="1">Multi-pass membrane protein</topology>
    </subcellularLocation>
</comment>